<keyword evidence="4" id="KW-0732">Signal</keyword>
<evidence type="ECO:0000256" key="4">
    <source>
        <dbReference type="SAM" id="SignalP"/>
    </source>
</evidence>
<dbReference type="RefSeq" id="WP_394847051.1">
    <property type="nucleotide sequence ID" value="NZ_CP089982.1"/>
</dbReference>
<dbReference type="EMBL" id="CP089982">
    <property type="protein sequence ID" value="WXA96435.1"/>
    <property type="molecule type" value="Genomic_DNA"/>
</dbReference>
<feature type="signal peptide" evidence="4">
    <location>
        <begin position="1"/>
        <end position="25"/>
    </location>
</feature>
<dbReference type="Proteomes" id="UP001379533">
    <property type="component" value="Chromosome"/>
</dbReference>
<organism evidence="6 7">
    <name type="scientific">Pendulispora brunnea</name>
    <dbReference type="NCBI Taxonomy" id="2905690"/>
    <lineage>
        <taxon>Bacteria</taxon>
        <taxon>Pseudomonadati</taxon>
        <taxon>Myxococcota</taxon>
        <taxon>Myxococcia</taxon>
        <taxon>Myxococcales</taxon>
        <taxon>Sorangiineae</taxon>
        <taxon>Pendulisporaceae</taxon>
        <taxon>Pendulispora</taxon>
    </lineage>
</organism>
<evidence type="ECO:0000313" key="6">
    <source>
        <dbReference type="EMBL" id="WXA96435.1"/>
    </source>
</evidence>
<feature type="chain" id="PRO_5045781561" evidence="4">
    <location>
        <begin position="26"/>
        <end position="612"/>
    </location>
</feature>
<dbReference type="PROSITE" id="PS51257">
    <property type="entry name" value="PROKAR_LIPOPROTEIN"/>
    <property type="match status" value="1"/>
</dbReference>
<dbReference type="SMART" id="SM00631">
    <property type="entry name" value="Zn_pept"/>
    <property type="match status" value="1"/>
</dbReference>
<evidence type="ECO:0000256" key="2">
    <source>
        <dbReference type="ARBA" id="ARBA00005988"/>
    </source>
</evidence>
<dbReference type="PROSITE" id="PS52035">
    <property type="entry name" value="PEPTIDASE_M14"/>
    <property type="match status" value="1"/>
</dbReference>
<evidence type="ECO:0000313" key="7">
    <source>
        <dbReference type="Proteomes" id="UP001379533"/>
    </source>
</evidence>
<evidence type="ECO:0000259" key="5">
    <source>
        <dbReference type="PROSITE" id="PS52035"/>
    </source>
</evidence>
<name>A0ABZ2KCP1_9BACT</name>
<dbReference type="InterPro" id="IPR000834">
    <property type="entry name" value="Peptidase_M14"/>
</dbReference>
<protein>
    <submittedName>
        <fullName evidence="6">Peptidase M14</fullName>
    </submittedName>
</protein>
<accession>A0ABZ2KCP1</accession>
<evidence type="ECO:0000256" key="1">
    <source>
        <dbReference type="ARBA" id="ARBA00001947"/>
    </source>
</evidence>
<feature type="domain" description="Peptidase M14" evidence="5">
    <location>
        <begin position="61"/>
        <end position="344"/>
    </location>
</feature>
<sequence>MRFNHRTFKSTFCVAILTAIPGVLGACQPAQTPSSEVRTSASPAGRPQDLVAEAERSGFRRTARYEEVERLCPAFERAYPQRARCVSFGTTPEGRPMLAIVASSDGVLTQEQARAKHRPVILFQGGIHAGEIDGKDGGFWALRELLEDKLVPGALAKTTAVFVPVLNIDGHERFGPNHRPNQRGPEEMGFRTTAQNLNLNRDYLKVEAPEMKAILGFFEAWDPVVYVDLHTTDGAKFEQDVAVLVEPSAPSPGNLQVPANALADAIQARLTATGHLPVAFYPSFRKSDDPLSGFSKAPAPPRFSQAYTALRNRIGILVETHSWRPNAQRVRSVHDFLLGLFDQARADAAGWRKVADAADAAGARLGGTRVALTYKPSEASHTIEFRGYAYQKRASEISGATWLSYDESKPEIWRVPLFDTAEPALTVDAPAAGYVVPAAHAEWVGAKLRTHGLQYQVMTAARPHFSVGAFRAEEVTPGKSFEGHTPVTVKGSWKTEAQDLPKGSLFVPIAQPRARVLLHLFEPLAPDSLVAWGFFNGAFEQKEYMEDYVAEEEARKMIAANPSLKTEFDARLKDPKFAADPKARLDFFYQRHPSWDERMNLVPIYRVATSPM</sequence>
<gene>
    <name evidence="6" type="ORF">LZC95_06230</name>
</gene>
<evidence type="ECO:0000256" key="3">
    <source>
        <dbReference type="PROSITE-ProRule" id="PRU01379"/>
    </source>
</evidence>
<comment type="similarity">
    <text evidence="2 3">Belongs to the peptidase M14 family.</text>
</comment>
<dbReference type="Pfam" id="PF00246">
    <property type="entry name" value="Peptidase_M14"/>
    <property type="match status" value="1"/>
</dbReference>
<dbReference type="Gene3D" id="3.40.630.10">
    <property type="entry name" value="Zn peptidases"/>
    <property type="match status" value="1"/>
</dbReference>
<proteinExistence type="inferred from homology"/>
<feature type="active site" description="Proton donor/acceptor" evidence="3">
    <location>
        <position position="319"/>
    </location>
</feature>
<dbReference type="PANTHER" id="PTHR11705:SF145">
    <property type="entry name" value="PEPTIDASE M14 CARBOXYPEPTIDASE A DOMAIN-CONTAINING PROTEIN"/>
    <property type="match status" value="1"/>
</dbReference>
<comment type="cofactor">
    <cofactor evidence="1">
        <name>Zn(2+)</name>
        <dbReference type="ChEBI" id="CHEBI:29105"/>
    </cofactor>
</comment>
<keyword evidence="7" id="KW-1185">Reference proteome</keyword>
<dbReference type="SUPFAM" id="SSF53187">
    <property type="entry name" value="Zn-dependent exopeptidases"/>
    <property type="match status" value="1"/>
</dbReference>
<reference evidence="6 7" key="1">
    <citation type="submission" date="2021-12" db="EMBL/GenBank/DDBJ databases">
        <title>Discovery of the Pendulisporaceae a myxobacterial family with distinct sporulation behavior and unique specialized metabolism.</title>
        <authorList>
            <person name="Garcia R."/>
            <person name="Popoff A."/>
            <person name="Bader C.D."/>
            <person name="Loehr J."/>
            <person name="Walesch S."/>
            <person name="Walt C."/>
            <person name="Boldt J."/>
            <person name="Bunk B."/>
            <person name="Haeckl F.J.F.P.J."/>
            <person name="Gunesch A.P."/>
            <person name="Birkelbach J."/>
            <person name="Nuebel U."/>
            <person name="Pietschmann T."/>
            <person name="Bach T."/>
            <person name="Mueller R."/>
        </authorList>
    </citation>
    <scope>NUCLEOTIDE SEQUENCE [LARGE SCALE GENOMIC DNA]</scope>
    <source>
        <strain evidence="6 7">MSr12523</strain>
    </source>
</reference>
<dbReference type="PANTHER" id="PTHR11705">
    <property type="entry name" value="PROTEASE FAMILY M14 CARBOXYPEPTIDASE A,B"/>
    <property type="match status" value="1"/>
</dbReference>